<sequence>MSFIVNKIEEKVGLDLNRDGRIGGPGLTDSIEKKTHIDFNRDGIVGAHRPPAGGGLVGKIERATHIDINRDGFIGGPHGCHPPQGHKKHK</sequence>
<evidence type="ECO:0000256" key="1">
    <source>
        <dbReference type="SAM" id="MobiDB-lite"/>
    </source>
</evidence>
<organism evidence="3 4">
    <name type="scientific">Adineta ricciae</name>
    <name type="common">Rotifer</name>
    <dbReference type="NCBI Taxonomy" id="249248"/>
    <lineage>
        <taxon>Eukaryota</taxon>
        <taxon>Metazoa</taxon>
        <taxon>Spiralia</taxon>
        <taxon>Gnathifera</taxon>
        <taxon>Rotifera</taxon>
        <taxon>Eurotatoria</taxon>
        <taxon>Bdelloidea</taxon>
        <taxon>Adinetida</taxon>
        <taxon>Adinetidae</taxon>
        <taxon>Adineta</taxon>
    </lineage>
</organism>
<evidence type="ECO:0000313" key="3">
    <source>
        <dbReference type="EMBL" id="CAF0804904.1"/>
    </source>
</evidence>
<gene>
    <name evidence="2" type="ORF">EDS130_LOCUS3691</name>
    <name evidence="3" type="ORF">XAT740_LOCUS3165</name>
</gene>
<dbReference type="EMBL" id="CAJNOJ010000009">
    <property type="protein sequence ID" value="CAF0778162.1"/>
    <property type="molecule type" value="Genomic_DNA"/>
</dbReference>
<dbReference type="EMBL" id="CAJNOR010000118">
    <property type="protein sequence ID" value="CAF0804904.1"/>
    <property type="molecule type" value="Genomic_DNA"/>
</dbReference>
<name>A0A813T588_ADIRI</name>
<dbReference type="Proteomes" id="UP000663828">
    <property type="component" value="Unassembled WGS sequence"/>
</dbReference>
<dbReference type="OrthoDB" id="9970782at2759"/>
<accession>A0A813T588</accession>
<feature type="region of interest" description="Disordered" evidence="1">
    <location>
        <begin position="71"/>
        <end position="90"/>
    </location>
</feature>
<evidence type="ECO:0000313" key="2">
    <source>
        <dbReference type="EMBL" id="CAF0778162.1"/>
    </source>
</evidence>
<keyword evidence="4" id="KW-1185">Reference proteome</keyword>
<evidence type="ECO:0000313" key="4">
    <source>
        <dbReference type="Proteomes" id="UP000663828"/>
    </source>
</evidence>
<protein>
    <submittedName>
        <fullName evidence="3">Uncharacterized protein</fullName>
    </submittedName>
</protein>
<reference evidence="3" key="1">
    <citation type="submission" date="2021-02" db="EMBL/GenBank/DDBJ databases">
        <authorList>
            <person name="Nowell W R."/>
        </authorList>
    </citation>
    <scope>NUCLEOTIDE SEQUENCE</scope>
</reference>
<dbReference type="AlphaFoldDB" id="A0A813T588"/>
<proteinExistence type="predicted"/>
<comment type="caution">
    <text evidence="3">The sequence shown here is derived from an EMBL/GenBank/DDBJ whole genome shotgun (WGS) entry which is preliminary data.</text>
</comment>
<dbReference type="Proteomes" id="UP000663852">
    <property type="component" value="Unassembled WGS sequence"/>
</dbReference>